<evidence type="ECO:0000313" key="2">
    <source>
        <dbReference type="Proteomes" id="UP000805649"/>
    </source>
</evidence>
<organism evidence="1 2">
    <name type="scientific">Colletotrichum truncatum</name>
    <name type="common">Anthracnose fungus</name>
    <name type="synonym">Colletotrichum capsici</name>
    <dbReference type="NCBI Taxonomy" id="5467"/>
    <lineage>
        <taxon>Eukaryota</taxon>
        <taxon>Fungi</taxon>
        <taxon>Dikarya</taxon>
        <taxon>Ascomycota</taxon>
        <taxon>Pezizomycotina</taxon>
        <taxon>Sordariomycetes</taxon>
        <taxon>Hypocreomycetidae</taxon>
        <taxon>Glomerellales</taxon>
        <taxon>Glomerellaceae</taxon>
        <taxon>Colletotrichum</taxon>
        <taxon>Colletotrichum truncatum species complex</taxon>
    </lineage>
</organism>
<evidence type="ECO:0000313" key="1">
    <source>
        <dbReference type="EMBL" id="KAL0934909.1"/>
    </source>
</evidence>
<dbReference type="EMBL" id="VUJX02000006">
    <property type="protein sequence ID" value="KAL0934909.1"/>
    <property type="molecule type" value="Genomic_DNA"/>
</dbReference>
<proteinExistence type="predicted"/>
<keyword evidence="2" id="KW-1185">Reference proteome</keyword>
<reference evidence="1 2" key="1">
    <citation type="journal article" date="2020" name="Phytopathology">
        <title>Genome Sequence Resources of Colletotrichum truncatum, C. plurivorum, C. musicola, and C. sojae: Four Species Pathogenic to Soybean (Glycine max).</title>
        <authorList>
            <person name="Rogerio F."/>
            <person name="Boufleur T.R."/>
            <person name="Ciampi-Guillardi M."/>
            <person name="Sukno S.A."/>
            <person name="Thon M.R."/>
            <person name="Massola Junior N.S."/>
            <person name="Baroncelli R."/>
        </authorList>
    </citation>
    <scope>NUCLEOTIDE SEQUENCE [LARGE SCALE GENOMIC DNA]</scope>
    <source>
        <strain evidence="1 2">CMES1059</strain>
    </source>
</reference>
<sequence length="607" mass="67739">MAMFAMETTTSNSNAYNSYQMGRFLSDNDYPITLSASAFEPSVKSRVKRAIAEVDGMVAGITFLDKGGQMPVADVVSDIWDLTHGLQDDGQHLFSTETIVPDTPSRLPEATYVAKPRCDDPHRAWTALSELKDGMRRQFDRFCKIASYDNVPEIIRLRDFYTSANAMSDMGLQTYRDVLQGSVPDTLAEVFAFAALSYAISDILLHHGRMREEEILSGLSRWRDCINNSEERKAFNSLSAEMWSLNHLPPLCQVAERCTEPNSQSFQENLRQQMSLDESLEAILADMNSEPTSLGSGQRQTQNVTATSFQQVACDTSSGLGLPSEDNSAEKSTSNDSVKYKSMEQDVYDLTDRTSEAFGFSQLLSFSNWGENAELKYPVALDASVAMADFDTLGNNNFMNYVPPTREHLLDFSLSSCPSFTSNPTTNNAARKETAPRLNFQLCDQESDSPVFRLRNTVMFHAVLIFTKDTGDYFFLLSNRGATVTCQKTGSGYASSRSKAERKLRKEFFKPLKKAMASNESFLALLSVAKKFVVVGSLSTLEEVQDYLLALSTQLISPEDHVSFVRWIFNNPGEAEVKQHSPSLNRKRKTPSDGPPKNSVAEKRQKQ</sequence>
<gene>
    <name evidence="1" type="ORF">CTRU02_209500</name>
</gene>
<name>A0ACC3YSJ2_COLTU</name>
<comment type="caution">
    <text evidence="1">The sequence shown here is derived from an EMBL/GenBank/DDBJ whole genome shotgun (WGS) entry which is preliminary data.</text>
</comment>
<protein>
    <submittedName>
        <fullName evidence="1">Uncharacterized protein</fullName>
    </submittedName>
</protein>
<dbReference type="Proteomes" id="UP000805649">
    <property type="component" value="Unassembled WGS sequence"/>
</dbReference>
<accession>A0ACC3YSJ2</accession>